<dbReference type="InterPro" id="IPR001956">
    <property type="entry name" value="CBM3"/>
</dbReference>
<keyword evidence="4" id="KW-0677">Repeat</keyword>
<dbReference type="PROSITE" id="PS50853">
    <property type="entry name" value="FN3"/>
    <property type="match status" value="1"/>
</dbReference>
<dbReference type="EC" id="3.2.1.8" evidence="9"/>
<evidence type="ECO:0000313" key="14">
    <source>
        <dbReference type="EMBL" id="MEF2964533.1"/>
    </source>
</evidence>
<organism evidence="14 15">
    <name type="scientific">Paenibacillus haidiansis</name>
    <dbReference type="NCBI Taxonomy" id="1574488"/>
    <lineage>
        <taxon>Bacteria</taxon>
        <taxon>Bacillati</taxon>
        <taxon>Bacillota</taxon>
        <taxon>Bacilli</taxon>
        <taxon>Bacillales</taxon>
        <taxon>Paenibacillaceae</taxon>
        <taxon>Paenibacillus</taxon>
    </lineage>
</organism>
<dbReference type="SUPFAM" id="SSF49384">
    <property type="entry name" value="Carbohydrate-binding domain"/>
    <property type="match status" value="1"/>
</dbReference>
<dbReference type="InterPro" id="IPR036116">
    <property type="entry name" value="FN3_sf"/>
</dbReference>
<evidence type="ECO:0000256" key="6">
    <source>
        <dbReference type="ARBA" id="ARBA00023277"/>
    </source>
</evidence>
<dbReference type="Gene3D" id="2.60.40.710">
    <property type="entry name" value="Endoglucanase-like"/>
    <property type="match status" value="1"/>
</dbReference>
<gene>
    <name evidence="14" type="ORF">V3851_01715</name>
</gene>
<feature type="chain" id="PRO_5045452216" description="Beta-xylanase" evidence="10">
    <location>
        <begin position="35"/>
        <end position="770"/>
    </location>
</feature>
<feature type="domain" description="GH10" evidence="13">
    <location>
        <begin position="194"/>
        <end position="522"/>
    </location>
</feature>
<evidence type="ECO:0000259" key="11">
    <source>
        <dbReference type="PROSITE" id="PS50853"/>
    </source>
</evidence>
<feature type="domain" description="CBM3" evidence="12">
    <location>
        <begin position="617"/>
        <end position="770"/>
    </location>
</feature>
<dbReference type="SUPFAM" id="SSF49785">
    <property type="entry name" value="Galactose-binding domain-like"/>
    <property type="match status" value="1"/>
</dbReference>
<dbReference type="RefSeq" id="WP_331844758.1">
    <property type="nucleotide sequence ID" value="NZ_JAZHPZ010000001.1"/>
</dbReference>
<dbReference type="InterPro" id="IPR003305">
    <property type="entry name" value="CenC_carb-bd"/>
</dbReference>
<dbReference type="InterPro" id="IPR017853">
    <property type="entry name" value="GH"/>
</dbReference>
<keyword evidence="10" id="KW-0732">Signal</keyword>
<evidence type="ECO:0000259" key="12">
    <source>
        <dbReference type="PROSITE" id="PS51172"/>
    </source>
</evidence>
<keyword evidence="8 9" id="KW-0624">Polysaccharide degradation</keyword>
<dbReference type="InterPro" id="IPR008979">
    <property type="entry name" value="Galactose-bd-like_sf"/>
</dbReference>
<dbReference type="SUPFAM" id="SSF49265">
    <property type="entry name" value="Fibronectin type III"/>
    <property type="match status" value="1"/>
</dbReference>
<dbReference type="InterPro" id="IPR003961">
    <property type="entry name" value="FN3_dom"/>
</dbReference>
<dbReference type="InterPro" id="IPR001000">
    <property type="entry name" value="GH10_dom"/>
</dbReference>
<dbReference type="Gene3D" id="3.20.20.80">
    <property type="entry name" value="Glycosidases"/>
    <property type="match status" value="1"/>
</dbReference>
<dbReference type="InterPro" id="IPR044846">
    <property type="entry name" value="GH10"/>
</dbReference>
<name>A0ABU7VML4_9BACL</name>
<evidence type="ECO:0000256" key="5">
    <source>
        <dbReference type="ARBA" id="ARBA00022801"/>
    </source>
</evidence>
<comment type="similarity">
    <text evidence="9">Belongs to the glycosyl hydrolase 10 (cellulase F) family.</text>
</comment>
<dbReference type="InterPro" id="IPR008965">
    <property type="entry name" value="CBM2/CBM3_carb-bd_dom_sf"/>
</dbReference>
<dbReference type="Pfam" id="PF02018">
    <property type="entry name" value="CBM_4_9"/>
    <property type="match status" value="1"/>
</dbReference>
<evidence type="ECO:0000313" key="15">
    <source>
        <dbReference type="Proteomes" id="UP001306950"/>
    </source>
</evidence>
<dbReference type="SUPFAM" id="SSF51445">
    <property type="entry name" value="(Trans)glycosidases"/>
    <property type="match status" value="1"/>
</dbReference>
<dbReference type="SMART" id="SM01067">
    <property type="entry name" value="CBM_3"/>
    <property type="match status" value="1"/>
</dbReference>
<evidence type="ECO:0000256" key="4">
    <source>
        <dbReference type="ARBA" id="ARBA00022737"/>
    </source>
</evidence>
<comment type="pathway">
    <text evidence="2">Glycan degradation; xylan degradation.</text>
</comment>
<dbReference type="EMBL" id="JAZHPZ010000001">
    <property type="protein sequence ID" value="MEF2964533.1"/>
    <property type="molecule type" value="Genomic_DNA"/>
</dbReference>
<evidence type="ECO:0000256" key="1">
    <source>
        <dbReference type="ARBA" id="ARBA00000681"/>
    </source>
</evidence>
<evidence type="ECO:0000256" key="10">
    <source>
        <dbReference type="SAM" id="SignalP"/>
    </source>
</evidence>
<keyword evidence="6 9" id="KW-0119">Carbohydrate metabolism</keyword>
<keyword evidence="5 9" id="KW-0378">Hydrolase</keyword>
<evidence type="ECO:0000256" key="2">
    <source>
        <dbReference type="ARBA" id="ARBA00004851"/>
    </source>
</evidence>
<keyword evidence="3" id="KW-0858">Xylan degradation</keyword>
<evidence type="ECO:0000256" key="9">
    <source>
        <dbReference type="RuleBase" id="RU361174"/>
    </source>
</evidence>
<dbReference type="InterPro" id="IPR013783">
    <property type="entry name" value="Ig-like_fold"/>
</dbReference>
<feature type="signal peptide" evidence="10">
    <location>
        <begin position="1"/>
        <end position="34"/>
    </location>
</feature>
<dbReference type="CDD" id="cd00063">
    <property type="entry name" value="FN3"/>
    <property type="match status" value="1"/>
</dbReference>
<dbReference type="PANTHER" id="PTHR31490">
    <property type="entry name" value="GLYCOSYL HYDROLASE"/>
    <property type="match status" value="1"/>
</dbReference>
<reference evidence="14 15" key="1">
    <citation type="submission" date="2024-02" db="EMBL/GenBank/DDBJ databases">
        <title>A nitrogen-fixing paenibacillus bacterium.</title>
        <authorList>
            <person name="Zhang W.L."/>
            <person name="Chen S.F."/>
        </authorList>
    </citation>
    <scope>NUCLEOTIDE SEQUENCE [LARGE SCALE GENOMIC DNA]</scope>
    <source>
        <strain evidence="14 15">M1</strain>
    </source>
</reference>
<dbReference type="PANTHER" id="PTHR31490:SF90">
    <property type="entry name" value="ENDO-1,4-BETA-XYLANASE A"/>
    <property type="match status" value="1"/>
</dbReference>
<dbReference type="PROSITE" id="PS51172">
    <property type="entry name" value="CBM3"/>
    <property type="match status" value="1"/>
</dbReference>
<dbReference type="PROSITE" id="PS51760">
    <property type="entry name" value="GH10_2"/>
    <property type="match status" value="1"/>
</dbReference>
<dbReference type="SMART" id="SM00633">
    <property type="entry name" value="Glyco_10"/>
    <property type="match status" value="1"/>
</dbReference>
<dbReference type="Gene3D" id="2.60.40.10">
    <property type="entry name" value="Immunoglobulins"/>
    <property type="match status" value="1"/>
</dbReference>
<keyword evidence="7 9" id="KW-0326">Glycosidase</keyword>
<dbReference type="Pfam" id="PF00331">
    <property type="entry name" value="Glyco_hydro_10"/>
    <property type="match status" value="1"/>
</dbReference>
<sequence length="770" mass="85519">MNGKRRNRIFMKALNPLVILCLLFSAFSAAPARADNTPLVRSDFEDGTAQGWTGRGGEEVLTPVAAAARSGAYGLEVGGRTKTWHGPTLDVTAEMEEGHTYLFTGYVKLPSGSSTTSVTMSMQRTTTARTYYENLVSANASAGGWVKLEAEYEFFETADNMSVYFEIPSNATLSFYLDDFSLERLPDADPIEIEKDIPSLQDVFADDFLVGTAFSNSELYKDPDKELMIKHFNSVTPGNVLKWDSTEPEEGVFDFVESDKAVQFAVDNGMQLRGHTLVWHNQTPNWVFYDDNGNLASKELLYQRMKTHIDTVMKRYKGKIYAWDVVNEVIDTSQSDGLRRSLWYQIAGEEYIEKAFEYAHEADPDAKLFINDYNTHESAKSQALYNLIQRLQAKGVPIDGVGHQTHISLYYPTMTEIENSIIKFKQLGLETHITELDISVYQNDSQKYDTFPEDLKQKQATLYKQLFDIFKRHKDTVTNVTVWGKDDGNTWLRTFPVTRNNWPLLFDENLQSKPAYWAIIDQPAIPSAPSNLIASGGSGVVSLTWGASTGADSYQVKRSLTSGGPYTAIATVTGTSYFDSTVTNDTTYYYVVSAANAAGESANSAQVSATPKEGTTPVGDLVLQYKAGDTNTSDNQMKPFFNIKNNGGSAVNLSELTIRYWYSIDGEKPLSFYCDYAAVGSSNVNGRHVKMAEGKTGADYYLEVSFGPSAGSIAAGGSTGDIQTRSHKGDWSNFNEANDYSFDATKTSYTAWDRVTLYRNGQLIWGTEPQ</sequence>
<dbReference type="InterPro" id="IPR036966">
    <property type="entry name" value="CBM3_sf"/>
</dbReference>
<protein>
    <recommendedName>
        <fullName evidence="9">Beta-xylanase</fullName>
        <ecNumber evidence="9">3.2.1.8</ecNumber>
    </recommendedName>
</protein>
<evidence type="ECO:0000256" key="7">
    <source>
        <dbReference type="ARBA" id="ARBA00023295"/>
    </source>
</evidence>
<dbReference type="Proteomes" id="UP001306950">
    <property type="component" value="Unassembled WGS sequence"/>
</dbReference>
<dbReference type="Gene3D" id="2.60.120.260">
    <property type="entry name" value="Galactose-binding domain-like"/>
    <property type="match status" value="1"/>
</dbReference>
<comment type="caution">
    <text evidence="14">The sequence shown here is derived from an EMBL/GenBank/DDBJ whole genome shotgun (WGS) entry which is preliminary data.</text>
</comment>
<dbReference type="SMART" id="SM00060">
    <property type="entry name" value="FN3"/>
    <property type="match status" value="1"/>
</dbReference>
<evidence type="ECO:0000259" key="13">
    <source>
        <dbReference type="PROSITE" id="PS51760"/>
    </source>
</evidence>
<keyword evidence="15" id="KW-1185">Reference proteome</keyword>
<dbReference type="PRINTS" id="PR00134">
    <property type="entry name" value="GLHYDRLASE10"/>
</dbReference>
<accession>A0ABU7VML4</accession>
<dbReference type="Pfam" id="PF00942">
    <property type="entry name" value="CBM_3"/>
    <property type="match status" value="1"/>
</dbReference>
<feature type="domain" description="Fibronectin type-III" evidence="11">
    <location>
        <begin position="525"/>
        <end position="614"/>
    </location>
</feature>
<evidence type="ECO:0000256" key="3">
    <source>
        <dbReference type="ARBA" id="ARBA00022651"/>
    </source>
</evidence>
<evidence type="ECO:0000256" key="8">
    <source>
        <dbReference type="ARBA" id="ARBA00023326"/>
    </source>
</evidence>
<proteinExistence type="inferred from homology"/>
<comment type="catalytic activity">
    <reaction evidence="1 9">
        <text>Endohydrolysis of (1-&gt;4)-beta-D-xylosidic linkages in xylans.</text>
        <dbReference type="EC" id="3.2.1.8"/>
    </reaction>
</comment>